<dbReference type="Gene3D" id="3.40.630.30">
    <property type="match status" value="1"/>
</dbReference>
<accession>A0ABY7PLT0</accession>
<dbReference type="Proteomes" id="UP001211872">
    <property type="component" value="Chromosome"/>
</dbReference>
<evidence type="ECO:0000256" key="2">
    <source>
        <dbReference type="ARBA" id="ARBA00023315"/>
    </source>
</evidence>
<proteinExistence type="predicted"/>
<keyword evidence="2" id="KW-0012">Acyltransferase</keyword>
<name>A0ABY7PLT0_9BACT</name>
<protein>
    <submittedName>
        <fullName evidence="4">GNAT family N-acetyltransferase</fullName>
    </submittedName>
</protein>
<dbReference type="InterPro" id="IPR050832">
    <property type="entry name" value="Bact_Acetyltransf"/>
</dbReference>
<keyword evidence="1" id="KW-0808">Transferase</keyword>
<reference evidence="4 5" key="1">
    <citation type="journal article" date="2011" name="Int. J. Syst. Evol. Microbiol.">
        <title>Hymenobacter yonginensis sp. nov., isolated from a mesotrophic artificial lake.</title>
        <authorList>
            <person name="Joung Y."/>
            <person name="Cho S.H."/>
            <person name="Kim H."/>
            <person name="Kim S.B."/>
            <person name="Joh K."/>
        </authorList>
    </citation>
    <scope>NUCLEOTIDE SEQUENCE [LARGE SCALE GENOMIC DNA]</scope>
    <source>
        <strain evidence="4 5">KCTC 22745</strain>
    </source>
</reference>
<evidence type="ECO:0000256" key="1">
    <source>
        <dbReference type="ARBA" id="ARBA00022679"/>
    </source>
</evidence>
<sequence>MPLQTPQNPTEWAAYYRLRYEVLRQPWQQPEGSERVPEDGLPTTVHALALDDSGHATGVAMLQAAGPGTGQVRFMAVVPAWQGRGVGRQLLGHLEAAARQRGYGRLVLHAREAAVPFYIRLGYTVQAPSHTLFDTVAHFLMHKELAAPTR</sequence>
<dbReference type="PROSITE" id="PS51186">
    <property type="entry name" value="GNAT"/>
    <property type="match status" value="1"/>
</dbReference>
<dbReference type="RefSeq" id="WP_270126053.1">
    <property type="nucleotide sequence ID" value="NZ_CP115396.1"/>
</dbReference>
<dbReference type="Pfam" id="PF00583">
    <property type="entry name" value="Acetyltransf_1"/>
    <property type="match status" value="1"/>
</dbReference>
<organism evidence="4 5">
    <name type="scientific">Hymenobacter yonginensis</name>
    <dbReference type="NCBI Taxonomy" id="748197"/>
    <lineage>
        <taxon>Bacteria</taxon>
        <taxon>Pseudomonadati</taxon>
        <taxon>Bacteroidota</taxon>
        <taxon>Cytophagia</taxon>
        <taxon>Cytophagales</taxon>
        <taxon>Hymenobacteraceae</taxon>
        <taxon>Hymenobacter</taxon>
    </lineage>
</organism>
<dbReference type="EMBL" id="CP115396">
    <property type="protein sequence ID" value="WBO83654.1"/>
    <property type="molecule type" value="Genomic_DNA"/>
</dbReference>
<dbReference type="InterPro" id="IPR000182">
    <property type="entry name" value="GNAT_dom"/>
</dbReference>
<keyword evidence="5" id="KW-1185">Reference proteome</keyword>
<dbReference type="PANTHER" id="PTHR43877">
    <property type="entry name" value="AMINOALKYLPHOSPHONATE N-ACETYLTRANSFERASE-RELATED-RELATED"/>
    <property type="match status" value="1"/>
</dbReference>
<dbReference type="InterPro" id="IPR016181">
    <property type="entry name" value="Acyl_CoA_acyltransferase"/>
</dbReference>
<dbReference type="CDD" id="cd04301">
    <property type="entry name" value="NAT_SF"/>
    <property type="match status" value="1"/>
</dbReference>
<feature type="domain" description="N-acetyltransferase" evidence="3">
    <location>
        <begin position="2"/>
        <end position="146"/>
    </location>
</feature>
<evidence type="ECO:0000259" key="3">
    <source>
        <dbReference type="PROSITE" id="PS51186"/>
    </source>
</evidence>
<dbReference type="SUPFAM" id="SSF55729">
    <property type="entry name" value="Acyl-CoA N-acyltransferases (Nat)"/>
    <property type="match status" value="1"/>
</dbReference>
<evidence type="ECO:0000313" key="4">
    <source>
        <dbReference type="EMBL" id="WBO83654.1"/>
    </source>
</evidence>
<gene>
    <name evidence="4" type="ORF">O9Z63_14875</name>
</gene>
<evidence type="ECO:0000313" key="5">
    <source>
        <dbReference type="Proteomes" id="UP001211872"/>
    </source>
</evidence>